<evidence type="ECO:0000313" key="9">
    <source>
        <dbReference type="EMBL" id="KAK0407034.1"/>
    </source>
</evidence>
<keyword evidence="10" id="KW-1185">Reference proteome</keyword>
<evidence type="ECO:0000256" key="2">
    <source>
        <dbReference type="ARBA" id="ARBA00023125"/>
    </source>
</evidence>
<dbReference type="Pfam" id="PF00046">
    <property type="entry name" value="Homeodomain"/>
    <property type="match status" value="2"/>
</dbReference>
<evidence type="ECO:0000256" key="4">
    <source>
        <dbReference type="ARBA" id="ARBA00023242"/>
    </source>
</evidence>
<dbReference type="GO" id="GO:0000978">
    <property type="term" value="F:RNA polymerase II cis-regulatory region sequence-specific DNA binding"/>
    <property type="evidence" value="ECO:0007669"/>
    <property type="project" value="TreeGrafter"/>
</dbReference>
<dbReference type="InterPro" id="IPR009057">
    <property type="entry name" value="Homeodomain-like_sf"/>
</dbReference>
<comment type="caution">
    <text evidence="9">The sequence shown here is derived from an EMBL/GenBank/DDBJ whole genome shotgun (WGS) entry which is preliminary data.</text>
</comment>
<evidence type="ECO:0000256" key="7">
    <source>
        <dbReference type="SAM" id="MobiDB-lite"/>
    </source>
</evidence>
<feature type="DNA-binding region" description="Homeobox" evidence="5">
    <location>
        <begin position="274"/>
        <end position="333"/>
    </location>
</feature>
<gene>
    <name evidence="9" type="ORF">QR680_018963</name>
</gene>
<protein>
    <recommendedName>
        <fullName evidence="8">Homeobox domain-containing protein</fullName>
    </recommendedName>
</protein>
<dbReference type="InterPro" id="IPR050460">
    <property type="entry name" value="Distal-less_Homeobox_TF"/>
</dbReference>
<name>A0AA39HLS4_9BILA</name>
<dbReference type="SUPFAM" id="SSF46689">
    <property type="entry name" value="Homeodomain-like"/>
    <property type="match status" value="2"/>
</dbReference>
<dbReference type="Gene3D" id="1.10.10.60">
    <property type="entry name" value="Homeodomain-like"/>
    <property type="match status" value="2"/>
</dbReference>
<dbReference type="EMBL" id="JAUCMV010000004">
    <property type="protein sequence ID" value="KAK0407034.1"/>
    <property type="molecule type" value="Genomic_DNA"/>
</dbReference>
<dbReference type="PANTHER" id="PTHR24327:SF41">
    <property type="entry name" value="BRAIN-SPECIFIC HOMEOBOX PROTEIN"/>
    <property type="match status" value="1"/>
</dbReference>
<feature type="domain" description="Homeobox" evidence="8">
    <location>
        <begin position="272"/>
        <end position="332"/>
    </location>
</feature>
<dbReference type="GO" id="GO:0005634">
    <property type="term" value="C:nucleus"/>
    <property type="evidence" value="ECO:0007669"/>
    <property type="project" value="UniProtKB-SubCell"/>
</dbReference>
<dbReference type="PROSITE" id="PS50071">
    <property type="entry name" value="HOMEOBOX_2"/>
    <property type="match status" value="2"/>
</dbReference>
<evidence type="ECO:0000259" key="8">
    <source>
        <dbReference type="PROSITE" id="PS50071"/>
    </source>
</evidence>
<feature type="DNA-binding region" description="Homeobox" evidence="5">
    <location>
        <begin position="151"/>
        <end position="210"/>
    </location>
</feature>
<keyword evidence="3 5" id="KW-0371">Homeobox</keyword>
<evidence type="ECO:0000256" key="6">
    <source>
        <dbReference type="RuleBase" id="RU000682"/>
    </source>
</evidence>
<organism evidence="9 10">
    <name type="scientific">Steinernema hermaphroditum</name>
    <dbReference type="NCBI Taxonomy" id="289476"/>
    <lineage>
        <taxon>Eukaryota</taxon>
        <taxon>Metazoa</taxon>
        <taxon>Ecdysozoa</taxon>
        <taxon>Nematoda</taxon>
        <taxon>Chromadorea</taxon>
        <taxon>Rhabditida</taxon>
        <taxon>Tylenchina</taxon>
        <taxon>Panagrolaimomorpha</taxon>
        <taxon>Strongyloidoidea</taxon>
        <taxon>Steinernematidae</taxon>
        <taxon>Steinernema</taxon>
    </lineage>
</organism>
<keyword evidence="4 5" id="KW-0539">Nucleus</keyword>
<dbReference type="AlphaFoldDB" id="A0AA39HLS4"/>
<dbReference type="CDD" id="cd00086">
    <property type="entry name" value="homeodomain"/>
    <property type="match status" value="1"/>
</dbReference>
<evidence type="ECO:0000256" key="1">
    <source>
        <dbReference type="ARBA" id="ARBA00004123"/>
    </source>
</evidence>
<accession>A0AA39HLS4</accession>
<comment type="subcellular location">
    <subcellularLocation>
        <location evidence="1 5 6">Nucleus</location>
    </subcellularLocation>
</comment>
<dbReference type="PANTHER" id="PTHR24327">
    <property type="entry name" value="HOMEOBOX PROTEIN"/>
    <property type="match status" value="1"/>
</dbReference>
<reference evidence="9" key="1">
    <citation type="submission" date="2023-06" db="EMBL/GenBank/DDBJ databases">
        <title>Genomic analysis of the entomopathogenic nematode Steinernema hermaphroditum.</title>
        <authorList>
            <person name="Schwarz E.M."/>
            <person name="Heppert J.K."/>
            <person name="Baniya A."/>
            <person name="Schwartz H.T."/>
            <person name="Tan C.-H."/>
            <person name="Antoshechkin I."/>
            <person name="Sternberg P.W."/>
            <person name="Goodrich-Blair H."/>
            <person name="Dillman A.R."/>
        </authorList>
    </citation>
    <scope>NUCLEOTIDE SEQUENCE</scope>
    <source>
        <strain evidence="9">PS9179</strain>
        <tissue evidence="9">Whole animal</tissue>
    </source>
</reference>
<dbReference type="InterPro" id="IPR001356">
    <property type="entry name" value="HD"/>
</dbReference>
<dbReference type="SMART" id="SM00389">
    <property type="entry name" value="HOX"/>
    <property type="match status" value="2"/>
</dbReference>
<evidence type="ECO:0000313" key="10">
    <source>
        <dbReference type="Proteomes" id="UP001175271"/>
    </source>
</evidence>
<feature type="domain" description="Homeobox" evidence="8">
    <location>
        <begin position="149"/>
        <end position="209"/>
    </location>
</feature>
<feature type="compositionally biased region" description="Low complexity" evidence="7">
    <location>
        <begin position="228"/>
        <end position="254"/>
    </location>
</feature>
<feature type="region of interest" description="Disordered" evidence="7">
    <location>
        <begin position="210"/>
        <end position="258"/>
    </location>
</feature>
<evidence type="ECO:0000256" key="5">
    <source>
        <dbReference type="PROSITE-ProRule" id="PRU00108"/>
    </source>
</evidence>
<sequence length="336" mass="38385">MNSRTVAYNILRAELQKWREFKKRELGYLFMNVDDFFADTELTSKGPGHDSFDPLPTTQVDTEPIQLDETKVGPCPSEGVQMPDVVPESTVLEEPVHSMPLEVLAAVEIVESERCKHPISAPSSSNDEELSEISENTVFSTEHINVESPQSQKRRWRMSSEQSNRLNAFFAKNRKPSIIEKCELSRELKLDVERVHNWFCSKRSNAKALEKKKKIGRKSIESPRSRASPTTPETPQSTSTTPQQSASTSPLQSSFPTRQTTIYLDSLPNDGIQKRVKRHKISSKHNFILEQTFKTASSPSKEKTKELATKTGLSDTQIKKWFENRRYKEASDRKRR</sequence>
<dbReference type="GO" id="GO:0000981">
    <property type="term" value="F:DNA-binding transcription factor activity, RNA polymerase II-specific"/>
    <property type="evidence" value="ECO:0007669"/>
    <property type="project" value="TreeGrafter"/>
</dbReference>
<keyword evidence="2 5" id="KW-0238">DNA-binding</keyword>
<evidence type="ECO:0000256" key="3">
    <source>
        <dbReference type="ARBA" id="ARBA00023155"/>
    </source>
</evidence>
<proteinExistence type="predicted"/>
<dbReference type="Proteomes" id="UP001175271">
    <property type="component" value="Unassembled WGS sequence"/>
</dbReference>